<name>A0AAE4CNB9_9ACTN</name>
<feature type="domain" description="Nitroreductase" evidence="3">
    <location>
        <begin position="95"/>
        <end position="172"/>
    </location>
</feature>
<dbReference type="InterPro" id="IPR000415">
    <property type="entry name" value="Nitroreductase-like"/>
</dbReference>
<evidence type="ECO:0000313" key="4">
    <source>
        <dbReference type="EMBL" id="MDR7301872.1"/>
    </source>
</evidence>
<sequence length="197" mass="21621">MAGSFVVVCAPRSGDVAAQAWFMTGPAYRHDPLRALMSLRATRWFTDEDVGDHDLHRILETARWTGSARNRQPWRFHTVRDADVREALSRCGAYALHLRAAPVVVLLALDHSGTDAEFDGGRVAQNLMLAAHVIGLGSCPVTFFPQHNVEWVTERAGLAEPWQVRTGIALGHPASAPVGKSAIPAGRHSLTTLWREE</sequence>
<keyword evidence="5" id="KW-1185">Reference proteome</keyword>
<dbReference type="RefSeq" id="WP_310272921.1">
    <property type="nucleotide sequence ID" value="NZ_JAVDXW010000001.1"/>
</dbReference>
<organism evidence="4 5">
    <name type="scientific">Haloactinomyces albus</name>
    <dbReference type="NCBI Taxonomy" id="1352928"/>
    <lineage>
        <taxon>Bacteria</taxon>
        <taxon>Bacillati</taxon>
        <taxon>Actinomycetota</taxon>
        <taxon>Actinomycetes</taxon>
        <taxon>Actinopolysporales</taxon>
        <taxon>Actinopolysporaceae</taxon>
        <taxon>Haloactinomyces</taxon>
    </lineage>
</organism>
<keyword evidence="2" id="KW-0560">Oxidoreductase</keyword>
<dbReference type="SUPFAM" id="SSF55469">
    <property type="entry name" value="FMN-dependent nitroreductase-like"/>
    <property type="match status" value="1"/>
</dbReference>
<feature type="domain" description="Nitroreductase" evidence="3">
    <location>
        <begin position="40"/>
        <end position="89"/>
    </location>
</feature>
<dbReference type="PANTHER" id="PTHR43673:SF10">
    <property type="entry name" value="NADH DEHYDROGENASE_NAD(P)H NITROREDUCTASE XCC3605-RELATED"/>
    <property type="match status" value="1"/>
</dbReference>
<dbReference type="PANTHER" id="PTHR43673">
    <property type="entry name" value="NAD(P)H NITROREDUCTASE YDGI-RELATED"/>
    <property type="match status" value="1"/>
</dbReference>
<comment type="similarity">
    <text evidence="1">Belongs to the nitroreductase family.</text>
</comment>
<dbReference type="Pfam" id="PF00881">
    <property type="entry name" value="Nitroreductase"/>
    <property type="match status" value="2"/>
</dbReference>
<dbReference type="AlphaFoldDB" id="A0AAE4CNB9"/>
<proteinExistence type="inferred from homology"/>
<evidence type="ECO:0000313" key="5">
    <source>
        <dbReference type="Proteomes" id="UP001180845"/>
    </source>
</evidence>
<evidence type="ECO:0000256" key="1">
    <source>
        <dbReference type="ARBA" id="ARBA00007118"/>
    </source>
</evidence>
<evidence type="ECO:0000259" key="3">
    <source>
        <dbReference type="Pfam" id="PF00881"/>
    </source>
</evidence>
<reference evidence="4" key="1">
    <citation type="submission" date="2023-07" db="EMBL/GenBank/DDBJ databases">
        <title>Sequencing the genomes of 1000 actinobacteria strains.</title>
        <authorList>
            <person name="Klenk H.-P."/>
        </authorList>
    </citation>
    <scope>NUCLEOTIDE SEQUENCE</scope>
    <source>
        <strain evidence="4">DSM 45977</strain>
    </source>
</reference>
<evidence type="ECO:0000256" key="2">
    <source>
        <dbReference type="ARBA" id="ARBA00023002"/>
    </source>
</evidence>
<gene>
    <name evidence="4" type="ORF">JOF55_002053</name>
</gene>
<dbReference type="InterPro" id="IPR029479">
    <property type="entry name" value="Nitroreductase"/>
</dbReference>
<dbReference type="Gene3D" id="3.40.109.10">
    <property type="entry name" value="NADH Oxidase"/>
    <property type="match status" value="1"/>
</dbReference>
<protein>
    <submittedName>
        <fullName evidence="4">Nitroreductase</fullName>
    </submittedName>
</protein>
<comment type="caution">
    <text evidence="4">The sequence shown here is derived from an EMBL/GenBank/DDBJ whole genome shotgun (WGS) entry which is preliminary data.</text>
</comment>
<dbReference type="EMBL" id="JAVDXW010000001">
    <property type="protein sequence ID" value="MDR7301872.1"/>
    <property type="molecule type" value="Genomic_DNA"/>
</dbReference>
<dbReference type="Proteomes" id="UP001180845">
    <property type="component" value="Unassembled WGS sequence"/>
</dbReference>
<dbReference type="GO" id="GO:0016491">
    <property type="term" value="F:oxidoreductase activity"/>
    <property type="evidence" value="ECO:0007669"/>
    <property type="project" value="UniProtKB-KW"/>
</dbReference>
<accession>A0AAE4CNB9</accession>